<name>K8EB67_9CHLO</name>
<keyword evidence="3" id="KW-1185">Reference proteome</keyword>
<evidence type="ECO:0000313" key="2">
    <source>
        <dbReference type="EMBL" id="CCO15167.1"/>
    </source>
</evidence>
<evidence type="ECO:0000313" key="3">
    <source>
        <dbReference type="Proteomes" id="UP000198341"/>
    </source>
</evidence>
<dbReference type="GeneID" id="19017468"/>
<dbReference type="STRING" id="41875.K8EB67"/>
<feature type="compositionally biased region" description="Basic and acidic residues" evidence="1">
    <location>
        <begin position="11"/>
        <end position="26"/>
    </location>
</feature>
<organism evidence="2 3">
    <name type="scientific">Bathycoccus prasinos</name>
    <dbReference type="NCBI Taxonomy" id="41875"/>
    <lineage>
        <taxon>Eukaryota</taxon>
        <taxon>Viridiplantae</taxon>
        <taxon>Chlorophyta</taxon>
        <taxon>Mamiellophyceae</taxon>
        <taxon>Mamiellales</taxon>
        <taxon>Bathycoccaceae</taxon>
        <taxon>Bathycoccus</taxon>
    </lineage>
</organism>
<proteinExistence type="predicted"/>
<dbReference type="AlphaFoldDB" id="K8EB67"/>
<protein>
    <submittedName>
        <fullName evidence="2">Uncharacterized protein</fullName>
    </submittedName>
</protein>
<dbReference type="eggNOG" id="ENOG502QRTU">
    <property type="taxonomic scope" value="Eukaryota"/>
</dbReference>
<gene>
    <name evidence="2" type="ORF">Bathy02g03550</name>
</gene>
<dbReference type="OrthoDB" id="509361at2759"/>
<dbReference type="EMBL" id="FO082277">
    <property type="protein sequence ID" value="CCO15167.1"/>
    <property type="molecule type" value="Genomic_DNA"/>
</dbReference>
<sequence>MPDIGTTPYQMKDDLPAKGPEFDLSQKKQPQPYFGANDENKEATTEIDMSPAMFDKLITIFRSKDEDEWIGLLASSEKWYDLCDGLFARIEERVEKVDEDPAVKNRDEEELLLARLLRKLKETHARCTSYRDLLQELLEKDDDVLEGFVPSRRGEFTAEFFSYVTHKIERAHEMKDVELTANLARIASRVLGIVEQFDEASRDQQLLDTAAENFQELLKVETIQDMDAKIDELASTGKLDPALMLTAAKAYMSVKESPYVEEEVKDVMVHLYSKMRDTVGRQQPKEVRILKLVLSVDDPIEQRNMLEQAFTPGPELENVDGNEDMLWCAPESMLQTIDVILKTREQSVVKTSLGGDAARMMTPEIIERMQGLKNLIEDQFI</sequence>
<dbReference type="RefSeq" id="XP_007514927.1">
    <property type="nucleotide sequence ID" value="XM_007514865.1"/>
</dbReference>
<dbReference type="PANTHER" id="PTHR31755:SF3">
    <property type="entry name" value="EXOCYST COMPLEX COMPONENT SEC6"/>
    <property type="match status" value="1"/>
</dbReference>
<dbReference type="KEGG" id="bpg:Bathy02g03550"/>
<feature type="region of interest" description="Disordered" evidence="1">
    <location>
        <begin position="1"/>
        <end position="37"/>
    </location>
</feature>
<dbReference type="PANTHER" id="PTHR31755">
    <property type="entry name" value="FOLATE RECEPTOR-LIKE"/>
    <property type="match status" value="1"/>
</dbReference>
<evidence type="ECO:0000256" key="1">
    <source>
        <dbReference type="SAM" id="MobiDB-lite"/>
    </source>
</evidence>
<reference evidence="2 3" key="1">
    <citation type="submission" date="2011-10" db="EMBL/GenBank/DDBJ databases">
        <authorList>
            <person name="Genoscope - CEA"/>
        </authorList>
    </citation>
    <scope>NUCLEOTIDE SEQUENCE [LARGE SCALE GENOMIC DNA]</scope>
    <source>
        <strain evidence="2 3">RCC 1105</strain>
    </source>
</reference>
<dbReference type="InterPro" id="IPR040320">
    <property type="entry name" value="At4g37920-like"/>
</dbReference>
<accession>K8EB67</accession>
<dbReference type="Proteomes" id="UP000198341">
    <property type="component" value="Chromosome 2"/>
</dbReference>